<protein>
    <submittedName>
        <fullName evidence="2">Uncharacterized protein</fullName>
    </submittedName>
</protein>
<feature type="region of interest" description="Disordered" evidence="1">
    <location>
        <begin position="270"/>
        <end position="293"/>
    </location>
</feature>
<dbReference type="AlphaFoldDB" id="A0A811MH56"/>
<organism evidence="2 3">
    <name type="scientific">Miscanthus lutarioriparius</name>
    <dbReference type="NCBI Taxonomy" id="422564"/>
    <lineage>
        <taxon>Eukaryota</taxon>
        <taxon>Viridiplantae</taxon>
        <taxon>Streptophyta</taxon>
        <taxon>Embryophyta</taxon>
        <taxon>Tracheophyta</taxon>
        <taxon>Spermatophyta</taxon>
        <taxon>Magnoliopsida</taxon>
        <taxon>Liliopsida</taxon>
        <taxon>Poales</taxon>
        <taxon>Poaceae</taxon>
        <taxon>PACMAD clade</taxon>
        <taxon>Panicoideae</taxon>
        <taxon>Andropogonodae</taxon>
        <taxon>Andropogoneae</taxon>
        <taxon>Saccharinae</taxon>
        <taxon>Miscanthus</taxon>
    </lineage>
</organism>
<evidence type="ECO:0000313" key="3">
    <source>
        <dbReference type="Proteomes" id="UP000604825"/>
    </source>
</evidence>
<proteinExistence type="predicted"/>
<gene>
    <name evidence="2" type="ORF">NCGR_LOCUS2679</name>
</gene>
<evidence type="ECO:0000313" key="2">
    <source>
        <dbReference type="EMBL" id="CAD6204686.1"/>
    </source>
</evidence>
<evidence type="ECO:0000256" key="1">
    <source>
        <dbReference type="SAM" id="MobiDB-lite"/>
    </source>
</evidence>
<dbReference type="Proteomes" id="UP000604825">
    <property type="component" value="Unassembled WGS sequence"/>
</dbReference>
<comment type="caution">
    <text evidence="2">The sequence shown here is derived from an EMBL/GenBank/DDBJ whole genome shotgun (WGS) entry which is preliminary data.</text>
</comment>
<name>A0A811MH56_9POAL</name>
<reference evidence="2" key="1">
    <citation type="submission" date="2020-10" db="EMBL/GenBank/DDBJ databases">
        <authorList>
            <person name="Han B."/>
            <person name="Lu T."/>
            <person name="Zhao Q."/>
            <person name="Huang X."/>
            <person name="Zhao Y."/>
        </authorList>
    </citation>
    <scope>NUCLEOTIDE SEQUENCE</scope>
</reference>
<accession>A0A811MH56</accession>
<keyword evidence="3" id="KW-1185">Reference proteome</keyword>
<sequence length="340" mass="37564">MSVKAVEGNGAVVNMIMARFDKLEGKTTDGNQSGVASFSKQPEFGMPLNFYENQGLYAVANKGKSAPSAFETDKAGFVGVTRSSQLVIYDRNLARNTQTNQRSVTNRASVGQNTVLPNPPKSPSQIPMLDNTPTAPTTNFNETLNWFREELSKSLEESLDVQIKPGRNTYRKLYPLHFDFMKAPDGWRVPDFNKFSGDDRAPAILICPEQADKAKGKNVIIDEPRAAPNVEKNSWCKVVLEKDDEGKNKLKITAGSTQYLRRQRWYKIATAQQRPARPSPPVSQADSTIEPAKSAEPIALVGLADSPGSSSPSYSGVRVLRTFVPQRPEIGTWKTNEKKN</sequence>
<dbReference type="EMBL" id="CAJGYO010000001">
    <property type="protein sequence ID" value="CAD6204686.1"/>
    <property type="molecule type" value="Genomic_DNA"/>
</dbReference>